<dbReference type="WBParaSite" id="NBR_0001609701-mRNA-1">
    <property type="protein sequence ID" value="NBR_0001609701-mRNA-1"/>
    <property type="gene ID" value="NBR_0001609701"/>
</dbReference>
<evidence type="ECO:0000313" key="1">
    <source>
        <dbReference type="EMBL" id="VDL79692.1"/>
    </source>
</evidence>
<sequence>MRLLREDFEAGEEELPIVGEVEVVTHHDENDEYFVENPVEPPEDTNNELLNGLETISKVLDHASIQKLKDFDSYLRDLIPDATAATNELCVKKKKGLERRAELPAVGGLSKPTPIRLLNLRI</sequence>
<gene>
    <name evidence="1" type="ORF">NBR_LOCUS16098</name>
</gene>
<dbReference type="EMBL" id="UYSL01022035">
    <property type="protein sequence ID" value="VDL79692.1"/>
    <property type="molecule type" value="Genomic_DNA"/>
</dbReference>
<reference evidence="1 2" key="2">
    <citation type="submission" date="2018-11" db="EMBL/GenBank/DDBJ databases">
        <authorList>
            <consortium name="Pathogen Informatics"/>
        </authorList>
    </citation>
    <scope>NUCLEOTIDE SEQUENCE [LARGE SCALE GENOMIC DNA]</scope>
</reference>
<dbReference type="Proteomes" id="UP000271162">
    <property type="component" value="Unassembled WGS sequence"/>
</dbReference>
<accession>A0A0N4YGZ0</accession>
<dbReference type="AlphaFoldDB" id="A0A0N4YGZ0"/>
<keyword evidence="2" id="KW-1185">Reference proteome</keyword>
<organism evidence="3">
    <name type="scientific">Nippostrongylus brasiliensis</name>
    <name type="common">Rat hookworm</name>
    <dbReference type="NCBI Taxonomy" id="27835"/>
    <lineage>
        <taxon>Eukaryota</taxon>
        <taxon>Metazoa</taxon>
        <taxon>Ecdysozoa</taxon>
        <taxon>Nematoda</taxon>
        <taxon>Chromadorea</taxon>
        <taxon>Rhabditida</taxon>
        <taxon>Rhabditina</taxon>
        <taxon>Rhabditomorpha</taxon>
        <taxon>Strongyloidea</taxon>
        <taxon>Heligmosomidae</taxon>
        <taxon>Nippostrongylus</taxon>
    </lineage>
</organism>
<proteinExistence type="predicted"/>
<evidence type="ECO:0000313" key="2">
    <source>
        <dbReference type="Proteomes" id="UP000271162"/>
    </source>
</evidence>
<evidence type="ECO:0000313" key="3">
    <source>
        <dbReference type="WBParaSite" id="NBR_0001609701-mRNA-1"/>
    </source>
</evidence>
<name>A0A0N4YGZ0_NIPBR</name>
<protein>
    <submittedName>
        <fullName evidence="3">Reverse transcriptase domain-containing protein</fullName>
    </submittedName>
</protein>
<reference evidence="3" key="1">
    <citation type="submission" date="2017-02" db="UniProtKB">
        <authorList>
            <consortium name="WormBaseParasite"/>
        </authorList>
    </citation>
    <scope>IDENTIFICATION</scope>
</reference>